<dbReference type="KEGG" id="pdh:B9T62_18840"/>
<protein>
    <submittedName>
        <fullName evidence="1">Uncharacterized protein</fullName>
    </submittedName>
</protein>
<reference evidence="1 2" key="1">
    <citation type="submission" date="2017-06" db="EMBL/GenBank/DDBJ databases">
        <title>Complete genome sequence of Paenibacillus donghaensis KCTC 13049T isolated from East Sea sediment, South Korea.</title>
        <authorList>
            <person name="Jung B.K."/>
            <person name="Hong S.-J."/>
            <person name="Shin J.-H."/>
        </authorList>
    </citation>
    <scope>NUCLEOTIDE SEQUENCE [LARGE SCALE GENOMIC DNA]</scope>
    <source>
        <strain evidence="1 2">KCTC 13049</strain>
    </source>
</reference>
<dbReference type="AlphaFoldDB" id="A0A2Z2K7Y0"/>
<accession>A0A2Z2K7Y0</accession>
<proteinExistence type="predicted"/>
<sequence>MEIWHVHEYDEWSKAEKSHGHYMEERTAKTVFDKAMADLKKDEVFLDSESEQNFELLCGLYMSRIEVHEG</sequence>
<organism evidence="1 2">
    <name type="scientific">Paenibacillus donghaensis</name>
    <dbReference type="NCBI Taxonomy" id="414771"/>
    <lineage>
        <taxon>Bacteria</taxon>
        <taxon>Bacillati</taxon>
        <taxon>Bacillota</taxon>
        <taxon>Bacilli</taxon>
        <taxon>Bacillales</taxon>
        <taxon>Paenibacillaceae</taxon>
        <taxon>Paenibacillus</taxon>
    </lineage>
</organism>
<dbReference type="RefSeq" id="WP_087916664.1">
    <property type="nucleotide sequence ID" value="NZ_CP021780.1"/>
</dbReference>
<gene>
    <name evidence="1" type="ORF">B9T62_18840</name>
</gene>
<name>A0A2Z2K7Y0_9BACL</name>
<keyword evidence="2" id="KW-1185">Reference proteome</keyword>
<evidence type="ECO:0000313" key="1">
    <source>
        <dbReference type="EMBL" id="ASA22666.1"/>
    </source>
</evidence>
<evidence type="ECO:0000313" key="2">
    <source>
        <dbReference type="Proteomes" id="UP000249890"/>
    </source>
</evidence>
<dbReference type="Proteomes" id="UP000249890">
    <property type="component" value="Chromosome"/>
</dbReference>
<dbReference type="EMBL" id="CP021780">
    <property type="protein sequence ID" value="ASA22666.1"/>
    <property type="molecule type" value="Genomic_DNA"/>
</dbReference>